<organism evidence="9 10">
    <name type="scientific">Candidatus Annandia adelgestsuga</name>
    <dbReference type="NCBI Taxonomy" id="1302411"/>
    <lineage>
        <taxon>Bacteria</taxon>
        <taxon>Pseudomonadati</taxon>
        <taxon>Pseudomonadota</taxon>
        <taxon>Gammaproteobacteria</taxon>
        <taxon>Enterobacterales</taxon>
        <taxon>Enterobacteriaceae</taxon>
        <taxon>Candidatus Annandia</taxon>
    </lineage>
</organism>
<dbReference type="GO" id="GO:0006412">
    <property type="term" value="P:translation"/>
    <property type="evidence" value="ECO:0007669"/>
    <property type="project" value="UniProtKB-UniRule"/>
</dbReference>
<evidence type="ECO:0000256" key="3">
    <source>
        <dbReference type="ARBA" id="ARBA00022730"/>
    </source>
</evidence>
<evidence type="ECO:0000256" key="8">
    <source>
        <dbReference type="HAMAP-Rule" id="MF_00500"/>
    </source>
</evidence>
<evidence type="ECO:0000256" key="1">
    <source>
        <dbReference type="ARBA" id="ARBA00003134"/>
    </source>
</evidence>
<dbReference type="InterPro" id="IPR036510">
    <property type="entry name" value="Ribosomal_bS20_sf"/>
</dbReference>
<dbReference type="GO" id="GO:0070181">
    <property type="term" value="F:small ribosomal subunit rRNA binding"/>
    <property type="evidence" value="ECO:0007669"/>
    <property type="project" value="TreeGrafter"/>
</dbReference>
<dbReference type="SUPFAM" id="SSF46992">
    <property type="entry name" value="Ribosomal protein S20"/>
    <property type="match status" value="1"/>
</dbReference>
<evidence type="ECO:0000256" key="7">
    <source>
        <dbReference type="ARBA" id="ARBA00035136"/>
    </source>
</evidence>
<dbReference type="AlphaFoldDB" id="A0A3S9J7H5"/>
<keyword evidence="5 8" id="KW-0689">Ribosomal protein</keyword>
<name>A0A3S9J7H5_9ENTR</name>
<dbReference type="PANTHER" id="PTHR33398">
    <property type="entry name" value="30S RIBOSOMAL PROTEIN S20"/>
    <property type="match status" value="1"/>
</dbReference>
<dbReference type="GO" id="GO:0005829">
    <property type="term" value="C:cytosol"/>
    <property type="evidence" value="ECO:0007669"/>
    <property type="project" value="TreeGrafter"/>
</dbReference>
<dbReference type="Proteomes" id="UP000274458">
    <property type="component" value="Chromosome"/>
</dbReference>
<dbReference type="PANTHER" id="PTHR33398:SF1">
    <property type="entry name" value="SMALL RIBOSOMAL SUBUNIT PROTEIN BS20C"/>
    <property type="match status" value="1"/>
</dbReference>
<comment type="similarity">
    <text evidence="2 8">Belongs to the bacterial ribosomal protein bS20 family.</text>
</comment>
<keyword evidence="10" id="KW-1185">Reference proteome</keyword>
<dbReference type="NCBIfam" id="TIGR00029">
    <property type="entry name" value="S20"/>
    <property type="match status" value="1"/>
</dbReference>
<comment type="function">
    <text evidence="1 8">Binds directly to 16S ribosomal RNA.</text>
</comment>
<keyword evidence="3 8" id="KW-0699">rRNA-binding</keyword>
<accession>A0A3S9J7H5</accession>
<evidence type="ECO:0000256" key="4">
    <source>
        <dbReference type="ARBA" id="ARBA00022884"/>
    </source>
</evidence>
<evidence type="ECO:0000256" key="6">
    <source>
        <dbReference type="ARBA" id="ARBA00023274"/>
    </source>
</evidence>
<evidence type="ECO:0000256" key="5">
    <source>
        <dbReference type="ARBA" id="ARBA00022980"/>
    </source>
</evidence>
<keyword evidence="6 8" id="KW-0687">Ribonucleoprotein</keyword>
<gene>
    <name evidence="8 9" type="primary">rpsT</name>
    <name evidence="9" type="ORF">C3B56_00144</name>
</gene>
<sequence length="86" mass="10377">MANIKSSKKRIITNIKRKIYNKKCKSKIKNIIRKIKNFISVNNKKESLKHFFYLQPIIDRYSTYGIIHKNKSSRCKSRLIKKIFKM</sequence>
<dbReference type="KEGG" id="aade:C3B56_00144"/>
<dbReference type="Pfam" id="PF01649">
    <property type="entry name" value="Ribosomal_S20p"/>
    <property type="match status" value="1"/>
</dbReference>
<dbReference type="GO" id="GO:0015935">
    <property type="term" value="C:small ribosomal subunit"/>
    <property type="evidence" value="ECO:0007669"/>
    <property type="project" value="TreeGrafter"/>
</dbReference>
<protein>
    <recommendedName>
        <fullName evidence="7 8">Small ribosomal subunit protein bS20</fullName>
    </recommendedName>
</protein>
<dbReference type="EMBL" id="CP026513">
    <property type="protein sequence ID" value="AZP36253.1"/>
    <property type="molecule type" value="Genomic_DNA"/>
</dbReference>
<keyword evidence="4 8" id="KW-0694">RNA-binding</keyword>
<evidence type="ECO:0000313" key="9">
    <source>
        <dbReference type="EMBL" id="AZP36253.1"/>
    </source>
</evidence>
<evidence type="ECO:0000256" key="2">
    <source>
        <dbReference type="ARBA" id="ARBA00007634"/>
    </source>
</evidence>
<dbReference type="HAMAP" id="MF_00500">
    <property type="entry name" value="Ribosomal_bS20"/>
    <property type="match status" value="1"/>
</dbReference>
<dbReference type="GO" id="GO:0003735">
    <property type="term" value="F:structural constituent of ribosome"/>
    <property type="evidence" value="ECO:0007669"/>
    <property type="project" value="InterPro"/>
</dbReference>
<proteinExistence type="inferred from homology"/>
<dbReference type="OrthoDB" id="9807974at2"/>
<evidence type="ECO:0000313" key="10">
    <source>
        <dbReference type="Proteomes" id="UP000274458"/>
    </source>
</evidence>
<dbReference type="Gene3D" id="1.20.58.110">
    <property type="entry name" value="Ribosomal protein S20"/>
    <property type="match status" value="1"/>
</dbReference>
<dbReference type="InterPro" id="IPR002583">
    <property type="entry name" value="Ribosomal_bS20"/>
</dbReference>
<dbReference type="RefSeq" id="WP_126071519.1">
    <property type="nucleotide sequence ID" value="NZ_CP026513.1"/>
</dbReference>
<reference evidence="9 10" key="1">
    <citation type="journal article" date="2018" name="Genome Biol. Evol.">
        <title>Partnering With a Pest: Genomes of Hemlock Woolly Adelgid Symbionts Reveal Atypical Nutritional Provisioning Patterns in Dual-Obligate Bacteria.</title>
        <authorList>
            <person name="Weglarz K.M."/>
            <person name="Havill N.P."/>
            <person name="Burke G.R."/>
            <person name="von Dohlen C.D."/>
        </authorList>
    </citation>
    <scope>NUCLEOTIDE SEQUENCE [LARGE SCALE GENOMIC DNA]</scope>
    <source>
        <strain evidence="9">ENA</strain>
    </source>
</reference>